<reference evidence="3" key="2">
    <citation type="submission" date="2018-05" db="EMBL/GenBank/DDBJ databases">
        <title>OmerRS3 (Oryza meridionalis Reference Sequence Version 3).</title>
        <authorList>
            <person name="Zhang J."/>
            <person name="Kudrna D."/>
            <person name="Lee S."/>
            <person name="Talag J."/>
            <person name="Welchert J."/>
            <person name="Wing R.A."/>
        </authorList>
    </citation>
    <scope>NUCLEOTIDE SEQUENCE [LARGE SCALE GENOMIC DNA]</scope>
    <source>
        <strain evidence="3">cv. OR44</strain>
    </source>
</reference>
<dbReference type="Gramene" id="OMERI04G09230.1">
    <property type="protein sequence ID" value="OMERI04G09230.1"/>
    <property type="gene ID" value="OMERI04G09230"/>
</dbReference>
<evidence type="ECO:0000313" key="4">
    <source>
        <dbReference type="Proteomes" id="UP000008021"/>
    </source>
</evidence>
<dbReference type="EnsemblPlants" id="OMERI04G09230.1">
    <property type="protein sequence ID" value="OMERI04G09230.1"/>
    <property type="gene ID" value="OMERI04G09230"/>
</dbReference>
<reference evidence="3" key="1">
    <citation type="submission" date="2015-04" db="UniProtKB">
        <authorList>
            <consortium name="EnsemblPlants"/>
        </authorList>
    </citation>
    <scope>IDENTIFICATION</scope>
</reference>
<feature type="domain" description="DUF1618" evidence="2">
    <location>
        <begin position="219"/>
        <end position="369"/>
    </location>
</feature>
<dbReference type="InterPro" id="IPR011676">
    <property type="entry name" value="DUF1618"/>
</dbReference>
<evidence type="ECO:0000259" key="2">
    <source>
        <dbReference type="Pfam" id="PF07762"/>
    </source>
</evidence>
<keyword evidence="4" id="KW-1185">Reference proteome</keyword>
<sequence length="722" mass="78738">MSSAAASASRRFAMPQPATSSRRSGDFPDWVFLDTVAHTGRCRDNATTARAKSSDGYRIEVSFVFADPPALTRCFVHCPAGLTAFSMSPPSITGADGAFLLLRVIFPHRSDRCMVTDWFVYKSGPGTPSLELLIQRPNPLDVVSRRAGVLSCGDHCLVVDPEWRFHDNDRMKFHLHIFSSKTKRWSNKVAKLGRGMEAFNPFFLPTKVLCVVRGGSMAWVDFRNSILLLDSVPGNCPEVSLIRLPPLMPINNVDSGGSPDGPCVDLVRDVTCRDGWFKFIEMGFPYLDPNDAQLNRGWEATMFKRKIRSDNYWQWEPCGTVDSASLLPADSCVACLFPEIFDCNEHKLALNNVVSSFPTLDLYCDDVVYMMTKIKADDPDGWIFAINTENNRLEEISPFSQENCHLHRIYLQCDLSKHLMNKALGSHLANDMDKCTNRDTHGISERKRQLVVPRGEKRNGDGVYGMRSGGEAVPRRGGVAAATAQGCGEPASRRSGGGAGSVATGDCGRNVGGREARRLHLYRRAAAGVTSAVSAQHGCGRGNDELMRAGGAAAPPPSLISGGHGDGGCGCDGQLRAGGKAAADLAAVLLVRAWRDLCGGELGPGWIWRNSGGHLHNAPPSMSGASANKKLTYAIDCEDGTSPEDRENDARYHVVANDGDKFAFLTNRNAPKNKLRLDVACMQVLTAHTRSQILDTRQIACALNAAHHPETLHRRFTKPNLN</sequence>
<dbReference type="PANTHER" id="PTHR33074">
    <property type="entry name" value="EXPRESSED PROTEIN-RELATED"/>
    <property type="match status" value="1"/>
</dbReference>
<dbReference type="HOGENOM" id="CLU_403558_0_0_1"/>
<dbReference type="STRING" id="40149.A0A0E0DDB1"/>
<organism evidence="3">
    <name type="scientific">Oryza meridionalis</name>
    <dbReference type="NCBI Taxonomy" id="40149"/>
    <lineage>
        <taxon>Eukaryota</taxon>
        <taxon>Viridiplantae</taxon>
        <taxon>Streptophyta</taxon>
        <taxon>Embryophyta</taxon>
        <taxon>Tracheophyta</taxon>
        <taxon>Spermatophyta</taxon>
        <taxon>Magnoliopsida</taxon>
        <taxon>Liliopsida</taxon>
        <taxon>Poales</taxon>
        <taxon>Poaceae</taxon>
        <taxon>BOP clade</taxon>
        <taxon>Oryzoideae</taxon>
        <taxon>Oryzeae</taxon>
        <taxon>Oryzinae</taxon>
        <taxon>Oryza</taxon>
    </lineage>
</organism>
<feature type="region of interest" description="Disordered" evidence="1">
    <location>
        <begin position="1"/>
        <end position="23"/>
    </location>
</feature>
<dbReference type="Proteomes" id="UP000008021">
    <property type="component" value="Chromosome 4"/>
</dbReference>
<dbReference type="eggNOG" id="ENOG502R41K">
    <property type="taxonomic scope" value="Eukaryota"/>
</dbReference>
<evidence type="ECO:0000256" key="1">
    <source>
        <dbReference type="SAM" id="MobiDB-lite"/>
    </source>
</evidence>
<proteinExistence type="predicted"/>
<protein>
    <recommendedName>
        <fullName evidence="2">DUF1618 domain-containing protein</fullName>
    </recommendedName>
</protein>
<dbReference type="AlphaFoldDB" id="A0A0E0DDB1"/>
<feature type="region of interest" description="Disordered" evidence="1">
    <location>
        <begin position="456"/>
        <end position="475"/>
    </location>
</feature>
<dbReference type="PANTHER" id="PTHR33074:SF127">
    <property type="entry name" value="OS04G0388000 PROTEIN"/>
    <property type="match status" value="1"/>
</dbReference>
<feature type="region of interest" description="Disordered" evidence="1">
    <location>
        <begin position="486"/>
        <end position="507"/>
    </location>
</feature>
<evidence type="ECO:0000313" key="3">
    <source>
        <dbReference type="EnsemblPlants" id="OMERI04G09230.1"/>
    </source>
</evidence>
<dbReference type="Pfam" id="PF07762">
    <property type="entry name" value="DUF1618"/>
    <property type="match status" value="1"/>
</dbReference>
<name>A0A0E0DDB1_9ORYZ</name>
<accession>A0A0E0DDB1</accession>